<dbReference type="SFLD" id="SFLDS00003">
    <property type="entry name" value="Haloacid_Dehalogenase"/>
    <property type="match status" value="1"/>
</dbReference>
<evidence type="ECO:0000313" key="2">
    <source>
        <dbReference type="Proteomes" id="UP001595699"/>
    </source>
</evidence>
<accession>A0ABV7YMS7</accession>
<dbReference type="SFLD" id="SFLDG01129">
    <property type="entry name" value="C1.5:_HAD__Beta-PGM__Phosphata"/>
    <property type="match status" value="1"/>
</dbReference>
<dbReference type="InterPro" id="IPR050155">
    <property type="entry name" value="HAD-like_hydrolase_sf"/>
</dbReference>
<dbReference type="GO" id="GO:0016787">
    <property type="term" value="F:hydrolase activity"/>
    <property type="evidence" value="ECO:0007669"/>
    <property type="project" value="UniProtKB-KW"/>
</dbReference>
<name>A0ABV7YMS7_9ACTN</name>
<dbReference type="InterPro" id="IPR041492">
    <property type="entry name" value="HAD_2"/>
</dbReference>
<dbReference type="InterPro" id="IPR036412">
    <property type="entry name" value="HAD-like_sf"/>
</dbReference>
<organism evidence="1 2">
    <name type="scientific">Tenggerimyces flavus</name>
    <dbReference type="NCBI Taxonomy" id="1708749"/>
    <lineage>
        <taxon>Bacteria</taxon>
        <taxon>Bacillati</taxon>
        <taxon>Actinomycetota</taxon>
        <taxon>Actinomycetes</taxon>
        <taxon>Propionibacteriales</taxon>
        <taxon>Nocardioidaceae</taxon>
        <taxon>Tenggerimyces</taxon>
    </lineage>
</organism>
<dbReference type="InterPro" id="IPR006439">
    <property type="entry name" value="HAD-SF_hydro_IA"/>
</dbReference>
<keyword evidence="1" id="KW-0378">Hydrolase</keyword>
<dbReference type="Gene3D" id="1.10.150.240">
    <property type="entry name" value="Putative phosphatase, domain 2"/>
    <property type="match status" value="1"/>
</dbReference>
<dbReference type="SFLD" id="SFLDG01135">
    <property type="entry name" value="C1.5.6:_HAD__Beta-PGM__Phospha"/>
    <property type="match status" value="1"/>
</dbReference>
<sequence length="219" mass="23667">MAEPYDLVIFDCDGVLVDSETLGIKIDHAFLAEVGWPLTESEIIDRFVGRSDADVIAEVEANVGPLTPEAVERWRTAYRERFITDLVAVEGIVEALDALAKRDALTCVASSSTHSSLRKKLGLTGLFDRFEGRIFSATDVLNGKPAPDLFLHAAAHFDVEPHRCAVVEDSQHGVQAARAAGMRAFAFGGGVTPGERLEGPNTVVFTDMRDLPSLLTSSP</sequence>
<dbReference type="EMBL" id="JBHRZH010000041">
    <property type="protein sequence ID" value="MFC3765524.1"/>
    <property type="molecule type" value="Genomic_DNA"/>
</dbReference>
<dbReference type="PANTHER" id="PTHR43434">
    <property type="entry name" value="PHOSPHOGLYCOLATE PHOSPHATASE"/>
    <property type="match status" value="1"/>
</dbReference>
<gene>
    <name evidence="1" type="ORF">ACFOUW_32150</name>
</gene>
<dbReference type="SUPFAM" id="SSF56784">
    <property type="entry name" value="HAD-like"/>
    <property type="match status" value="1"/>
</dbReference>
<evidence type="ECO:0000313" key="1">
    <source>
        <dbReference type="EMBL" id="MFC3765524.1"/>
    </source>
</evidence>
<dbReference type="NCBIfam" id="TIGR01509">
    <property type="entry name" value="HAD-SF-IA-v3"/>
    <property type="match status" value="1"/>
</dbReference>
<dbReference type="Proteomes" id="UP001595699">
    <property type="component" value="Unassembled WGS sequence"/>
</dbReference>
<reference evidence="2" key="1">
    <citation type="journal article" date="2019" name="Int. J. Syst. Evol. Microbiol.">
        <title>The Global Catalogue of Microorganisms (GCM) 10K type strain sequencing project: providing services to taxonomists for standard genome sequencing and annotation.</title>
        <authorList>
            <consortium name="The Broad Institute Genomics Platform"/>
            <consortium name="The Broad Institute Genome Sequencing Center for Infectious Disease"/>
            <person name="Wu L."/>
            <person name="Ma J."/>
        </authorList>
    </citation>
    <scope>NUCLEOTIDE SEQUENCE [LARGE SCALE GENOMIC DNA]</scope>
    <source>
        <strain evidence="2">CGMCC 4.7241</strain>
    </source>
</reference>
<dbReference type="Pfam" id="PF13419">
    <property type="entry name" value="HAD_2"/>
    <property type="match status" value="1"/>
</dbReference>
<protein>
    <submittedName>
        <fullName evidence="1">HAD family hydrolase</fullName>
    </submittedName>
</protein>
<dbReference type="Gene3D" id="3.40.50.1000">
    <property type="entry name" value="HAD superfamily/HAD-like"/>
    <property type="match status" value="1"/>
</dbReference>
<comment type="caution">
    <text evidence="1">The sequence shown here is derived from an EMBL/GenBank/DDBJ whole genome shotgun (WGS) entry which is preliminary data.</text>
</comment>
<proteinExistence type="predicted"/>
<keyword evidence="2" id="KW-1185">Reference proteome</keyword>
<dbReference type="RefSeq" id="WP_205116671.1">
    <property type="nucleotide sequence ID" value="NZ_JAFBCM010000001.1"/>
</dbReference>
<dbReference type="InterPro" id="IPR023198">
    <property type="entry name" value="PGP-like_dom2"/>
</dbReference>
<dbReference type="PANTHER" id="PTHR43434:SF1">
    <property type="entry name" value="PHOSPHOGLYCOLATE PHOSPHATASE"/>
    <property type="match status" value="1"/>
</dbReference>
<dbReference type="InterPro" id="IPR023214">
    <property type="entry name" value="HAD_sf"/>
</dbReference>